<keyword evidence="1" id="KW-1133">Transmembrane helix</keyword>
<accession>A0A199UKM7</accession>
<proteinExistence type="predicted"/>
<evidence type="ECO:0000256" key="2">
    <source>
        <dbReference type="SAM" id="SignalP"/>
    </source>
</evidence>
<keyword evidence="1" id="KW-0472">Membrane</keyword>
<dbReference type="AlphaFoldDB" id="A0A199UKM7"/>
<feature type="transmembrane region" description="Helical" evidence="1">
    <location>
        <begin position="60"/>
        <end position="82"/>
    </location>
</feature>
<name>A0A199UKM7_ANACO</name>
<dbReference type="STRING" id="4615.A0A199UKM7"/>
<gene>
    <name evidence="3" type="ORF">ACMD2_15916</name>
</gene>
<protein>
    <submittedName>
        <fullName evidence="3">Protein DETOXIFICATION 16</fullName>
    </submittedName>
</protein>
<evidence type="ECO:0000313" key="3">
    <source>
        <dbReference type="EMBL" id="OAY65261.1"/>
    </source>
</evidence>
<dbReference type="EMBL" id="LSRQ01007109">
    <property type="protein sequence ID" value="OAY65261.1"/>
    <property type="molecule type" value="Genomic_DNA"/>
</dbReference>
<keyword evidence="2" id="KW-0732">Signal</keyword>
<feature type="signal peptide" evidence="2">
    <location>
        <begin position="1"/>
        <end position="27"/>
    </location>
</feature>
<reference evidence="3 4" key="1">
    <citation type="journal article" date="2016" name="DNA Res.">
        <title>The draft genome of MD-2 pineapple using hybrid error correction of long reads.</title>
        <authorList>
            <person name="Redwan R.M."/>
            <person name="Saidin A."/>
            <person name="Kumar S.V."/>
        </authorList>
    </citation>
    <scope>NUCLEOTIDE SEQUENCE [LARGE SCALE GENOMIC DNA]</scope>
    <source>
        <strain evidence="4">cv. MD2</strain>
        <tissue evidence="3">Leaf</tissue>
    </source>
</reference>
<keyword evidence="1" id="KW-0812">Transmembrane</keyword>
<comment type="caution">
    <text evidence="3">The sequence shown here is derived from an EMBL/GenBank/DDBJ whole genome shotgun (WGS) entry which is preliminary data.</text>
</comment>
<sequence length="109" mass="11727">MQNMIQMISLMFVGHLGELSLSAAASAASFTAVTGFSLLPWPASVTPVFAKTVADWAYRYLRLGMAGFVCMIDPNLFSFAVWNGGPTVLLLSNVSSNNSPSQCEMRSPM</sequence>
<evidence type="ECO:0000313" key="4">
    <source>
        <dbReference type="Proteomes" id="UP000092600"/>
    </source>
</evidence>
<dbReference type="Proteomes" id="UP000092600">
    <property type="component" value="Unassembled WGS sequence"/>
</dbReference>
<feature type="chain" id="PRO_5008285288" evidence="2">
    <location>
        <begin position="28"/>
        <end position="109"/>
    </location>
</feature>
<organism evidence="3 4">
    <name type="scientific">Ananas comosus</name>
    <name type="common">Pineapple</name>
    <name type="synonym">Ananas ananas</name>
    <dbReference type="NCBI Taxonomy" id="4615"/>
    <lineage>
        <taxon>Eukaryota</taxon>
        <taxon>Viridiplantae</taxon>
        <taxon>Streptophyta</taxon>
        <taxon>Embryophyta</taxon>
        <taxon>Tracheophyta</taxon>
        <taxon>Spermatophyta</taxon>
        <taxon>Magnoliopsida</taxon>
        <taxon>Liliopsida</taxon>
        <taxon>Poales</taxon>
        <taxon>Bromeliaceae</taxon>
        <taxon>Bromelioideae</taxon>
        <taxon>Ananas</taxon>
    </lineage>
</organism>
<evidence type="ECO:0000256" key="1">
    <source>
        <dbReference type="SAM" id="Phobius"/>
    </source>
</evidence>